<keyword evidence="5" id="KW-0274">FAD</keyword>
<keyword evidence="11" id="KW-1185">Reference proteome</keyword>
<evidence type="ECO:0000256" key="3">
    <source>
        <dbReference type="ARBA" id="ARBA00022630"/>
    </source>
</evidence>
<dbReference type="InterPro" id="IPR036188">
    <property type="entry name" value="FAD/NAD-bd_sf"/>
</dbReference>
<evidence type="ECO:0000256" key="6">
    <source>
        <dbReference type="ARBA" id="ARBA00023002"/>
    </source>
</evidence>
<dbReference type="EMBL" id="JACHHT010000002">
    <property type="protein sequence ID" value="MBB6521515.1"/>
    <property type="molecule type" value="Genomic_DNA"/>
</dbReference>
<dbReference type="Gene3D" id="1.10.8.870">
    <property type="entry name" value="Alpha-glycerophosphate oxidase, cap domain"/>
    <property type="match status" value="1"/>
</dbReference>
<evidence type="ECO:0000256" key="1">
    <source>
        <dbReference type="ARBA" id="ARBA00001974"/>
    </source>
</evidence>
<dbReference type="Proteomes" id="UP000528457">
    <property type="component" value="Unassembled WGS sequence"/>
</dbReference>
<proteinExistence type="inferred from homology"/>
<keyword evidence="3" id="KW-0285">Flavoprotein</keyword>
<evidence type="ECO:0000313" key="10">
    <source>
        <dbReference type="EMBL" id="MBB6521515.1"/>
    </source>
</evidence>
<evidence type="ECO:0000256" key="7">
    <source>
        <dbReference type="SAM" id="MobiDB-lite"/>
    </source>
</evidence>
<evidence type="ECO:0000259" key="8">
    <source>
        <dbReference type="Pfam" id="PF01266"/>
    </source>
</evidence>
<dbReference type="InParanoid" id="A0A7X0JU67"/>
<dbReference type="RefSeq" id="WP_166844083.1">
    <property type="nucleotide sequence ID" value="NZ_JAAONY010000002.1"/>
</dbReference>
<dbReference type="PANTHER" id="PTHR11985">
    <property type="entry name" value="GLYCEROL-3-PHOSPHATE DEHYDROGENASE"/>
    <property type="match status" value="1"/>
</dbReference>
<evidence type="ECO:0000256" key="5">
    <source>
        <dbReference type="ARBA" id="ARBA00022827"/>
    </source>
</evidence>
<organism evidence="10 11">
    <name type="scientific">Pseudoteredinibacter isoporae</name>
    <dbReference type="NCBI Taxonomy" id="570281"/>
    <lineage>
        <taxon>Bacteria</taxon>
        <taxon>Pseudomonadati</taxon>
        <taxon>Pseudomonadota</taxon>
        <taxon>Gammaproteobacteria</taxon>
        <taxon>Cellvibrionales</taxon>
        <taxon>Cellvibrionaceae</taxon>
        <taxon>Pseudoteredinibacter</taxon>
    </lineage>
</organism>
<dbReference type="GO" id="GO:0046168">
    <property type="term" value="P:glycerol-3-phosphate catabolic process"/>
    <property type="evidence" value="ECO:0007669"/>
    <property type="project" value="TreeGrafter"/>
</dbReference>
<gene>
    <name evidence="10" type="ORF">HNR48_001800</name>
</gene>
<dbReference type="GO" id="GO:0006071">
    <property type="term" value="P:glycerol metabolic process"/>
    <property type="evidence" value="ECO:0007669"/>
    <property type="project" value="UniProtKB-KW"/>
</dbReference>
<accession>A0A7X0JU67</accession>
<feature type="region of interest" description="Disordered" evidence="7">
    <location>
        <begin position="345"/>
        <end position="369"/>
    </location>
</feature>
<comment type="similarity">
    <text evidence="2">Belongs to the FAD-dependent glycerol-3-phosphate dehydrogenase family.</text>
</comment>
<keyword evidence="6 10" id="KW-0560">Oxidoreductase</keyword>
<dbReference type="PRINTS" id="PR01001">
    <property type="entry name" value="FADG3PDH"/>
</dbReference>
<protein>
    <submittedName>
        <fullName evidence="10">Glycerol-3-phosphate dehydrogenase</fullName>
        <ecNumber evidence="10">1.1.5.3</ecNumber>
    </submittedName>
</protein>
<dbReference type="Pfam" id="PF16901">
    <property type="entry name" value="DAO_C"/>
    <property type="match status" value="1"/>
</dbReference>
<name>A0A7X0JU67_9GAMM</name>
<dbReference type="SUPFAM" id="SSF51905">
    <property type="entry name" value="FAD/NAD(P)-binding domain"/>
    <property type="match status" value="1"/>
</dbReference>
<dbReference type="Gene3D" id="3.30.9.10">
    <property type="entry name" value="D-Amino Acid Oxidase, subunit A, domain 2"/>
    <property type="match status" value="1"/>
</dbReference>
<dbReference type="Pfam" id="PF01266">
    <property type="entry name" value="DAO"/>
    <property type="match status" value="1"/>
</dbReference>
<dbReference type="FunCoup" id="A0A7X0JU67">
    <property type="interactions" value="452"/>
</dbReference>
<dbReference type="GO" id="GO:0004368">
    <property type="term" value="F:glycerol-3-phosphate dehydrogenase (quinone) activity"/>
    <property type="evidence" value="ECO:0007669"/>
    <property type="project" value="UniProtKB-EC"/>
</dbReference>
<dbReference type="EC" id="1.1.5.3" evidence="10"/>
<dbReference type="InterPro" id="IPR031656">
    <property type="entry name" value="DAO_C"/>
</dbReference>
<evidence type="ECO:0000259" key="9">
    <source>
        <dbReference type="Pfam" id="PF16901"/>
    </source>
</evidence>
<reference evidence="10 11" key="1">
    <citation type="submission" date="2020-08" db="EMBL/GenBank/DDBJ databases">
        <title>Genomic Encyclopedia of Type Strains, Phase IV (KMG-IV): sequencing the most valuable type-strain genomes for metagenomic binning, comparative biology and taxonomic classification.</title>
        <authorList>
            <person name="Goeker M."/>
        </authorList>
    </citation>
    <scope>NUCLEOTIDE SEQUENCE [LARGE SCALE GENOMIC DNA]</scope>
    <source>
        <strain evidence="10 11">DSM 22368</strain>
    </source>
</reference>
<dbReference type="InterPro" id="IPR038299">
    <property type="entry name" value="DAO_C_sf"/>
</dbReference>
<sequence length="541" mass="61284">MSKAKRRTRIESARRKHWDMIVVGGGITGAGVAREAARRGLSVLVLEQKDFAWGTSSRSSKMVHGGLRYLAMGDRKLTRESLLERERLLKEAPGLVERMGYYFLLPKSWKPWRLVMKLLLASYDRIAGIKNHKICNNSELGEAFSKLDQNGITGAAFYTDAVTDDSRLVYRVLQEAEADGASLLNYCAVKSSQKADTEHQSVEIQDAISGEVFQCKASVIVNSTGAWADRLRQARIDEQRVRPLKGSHIVLRKGVLPIEHAISCQHPDDKRSVFVFPWEGHSVIGTTDLDYEGSLDQEANISKEELEYLLAIVRHHFPSESIDRKDIVSTWSGVRPVIAGDKQFARAQKAEQGSADKTRKKPSKERRDHAVWDDDGLISAAGGKLTTFRVMALDVLEKAAPYLKGWQFERDEAAVFRPGGAKKNAQANLNEDQLDRLEACYGFRTSDFLATAKNEELKPLFDQKTCAAQLRWALREEWVEHLDDLLLRRTRLGLLLPNGASQLFELCKTLCQEELEWSEQRWAEELERYQDIWHRAYSLPA</sequence>
<dbReference type="AlphaFoldDB" id="A0A7X0JU67"/>
<dbReference type="InterPro" id="IPR006076">
    <property type="entry name" value="FAD-dep_OxRdtase"/>
</dbReference>
<dbReference type="PANTHER" id="PTHR11985:SF35">
    <property type="entry name" value="ANAEROBIC GLYCEROL-3-PHOSPHATE DEHYDROGENASE SUBUNIT A"/>
    <property type="match status" value="1"/>
</dbReference>
<evidence type="ECO:0000256" key="4">
    <source>
        <dbReference type="ARBA" id="ARBA00022798"/>
    </source>
</evidence>
<keyword evidence="4" id="KW-0319">Glycerol metabolism</keyword>
<comment type="cofactor">
    <cofactor evidence="1">
        <name>FAD</name>
        <dbReference type="ChEBI" id="CHEBI:57692"/>
    </cofactor>
</comment>
<feature type="domain" description="Alpha-glycerophosphate oxidase C-terminal" evidence="9">
    <location>
        <begin position="423"/>
        <end position="521"/>
    </location>
</feature>
<comment type="caution">
    <text evidence="10">The sequence shown here is derived from an EMBL/GenBank/DDBJ whole genome shotgun (WGS) entry which is preliminary data.</text>
</comment>
<evidence type="ECO:0000256" key="2">
    <source>
        <dbReference type="ARBA" id="ARBA00007330"/>
    </source>
</evidence>
<dbReference type="InterPro" id="IPR000447">
    <property type="entry name" value="G3P_DH_FAD-dep"/>
</dbReference>
<evidence type="ECO:0000313" key="11">
    <source>
        <dbReference type="Proteomes" id="UP000528457"/>
    </source>
</evidence>
<feature type="domain" description="FAD dependent oxidoreductase" evidence="8">
    <location>
        <begin position="19"/>
        <end position="344"/>
    </location>
</feature>
<dbReference type="Gene3D" id="3.50.50.60">
    <property type="entry name" value="FAD/NAD(P)-binding domain"/>
    <property type="match status" value="1"/>
</dbReference>